<dbReference type="InterPro" id="IPR054722">
    <property type="entry name" value="PolX-like_BBD"/>
</dbReference>
<sequence length="1658" mass="184221">MQALASSGALNGGSVLRQDVSWLPPGVGWYKVSWAICLHNTSKAWRCGVLVRDHGGQVMAGFVGLLMAIPRGVAREIGAIMQVLSFAVAMGFLDLILEGSHALPFMVSRRGNQEQSVAEMWMEDIVILKQRCHRIEVLAVPTGANQAVVNLVGHPSFCTEEQLSPAPLLSEIRSSRCQEADSSPKGPTATLGSAVPGLRSRHRQYRWKALEILDSTAQKTAAFDTGRALMRRLKIRCAVTLLHAPPRARLLLCHLSCLQDATSALDTLLPYFVMAQSEISKPIQVILDRDSYSLWAQGMCSFLKGRKLWLYVTGQRHPPTQQKDETEDAFALRLEDWDGVNHQIITWLCNTSTPSVSMEFGGYDIAKDVWDMLASRYAGSDGAREHHLMVTLYQLCQDPGERITAFHSRMRFLWDQLAASEPVIKSVSDAKLVSTHRERIRLHQFLMGVLDDFESIRSQLLNRSPLPTVNQAVNDLVRKETRLKSHHSSQPHTTVLATPASVDPTVTALPKGHDKRRSNKKNSHLICAFCKHYGHTIDQCNMHARILQHSTALTASDQLLNRSPLPTVNQAVNDLIRKETRLKSHHSSQPHTTVLATPASVDPTVTAPPKGHDKRRSNKKNSHLICAFCKYRGHTIDQCNMRARILQRSAALTASESVPSSDATPFDHVSLTTPTYNIADLQALFNQVQVSSSSASNPALSVTPGISSEWFLDFACCNHMTNNPHLTSAYTPPVLPTITTADGSAMTVSHVGSISTPNLSVSDVFCVPKLHLNLLSVGQLTELGLNLFFSSRSCLMQDSWTGQIVGTAHKIGRLFELTSLHFPSSSVSAPVIAASASIELWHSRLGHISLPRIQTLVSRGLLGSVSSSPFDCMPCQLGKQPTLPFNNSKSIASATFDLIHSDTQYSKAIKIFRSDNAREYRQTDFSTILKHYGTIFHTSCAGTSQQNGRAERKLRHILDTVRALTNAASTPVSFWGEAALTAVYTINRCPSPVIQNTTPYERLFGTAPNYSLLKVFGCVCFVLLQPHERTKLQPRSQLCCFLGYGLEEKGYRCYDPVAKRLRVSRHVVFWEHKMFYSLPSFSAGNDDSQVDPLPNLFPEIPSPSAESVNPISDESPFTDPSSDVSPTTDPTFDESPLSAPTANPVNTTAPKPRCSHQVSTLPSHLHDFHCFSAFATLHEPHTFREASSDPLWQQAIKEELDALLKTGTWDLVDLSAGKSTIGCKWVYKIKTRSDGTVDRYKAHLVAKGFTQEYGIDYEETFASVARLSSICTLIAVSAFRHWPLFQMNVKNAFLNGKLTEEVYMQLPPGFSQPPGFSHKLVHMIQLCSFRRSDHGITLLLLYVDNMIITSDDVQGIQDLKRFLGQHFKMKDLGPLSYFLGLEVSSSSDGYYLTQAKYTSDLISRAGITDSKIVDTPIKYNNHLNTHDGEPLPDATLYRQLVGSLIYLTVTRPNISYAIHIVSQFMAAPRSLHYAAVLRILRYLKGTLFHGLHFSSQSSLTLQAYSDADWAGDPTDRRSTTGYCFLLGDSLISWRSKKQSVVARSSTEAEYRALADTTAELLWLRWLLQDLGIDCSTAVPIHCDNRSAIQIAHNDVFHERTKHIEIDCHFVRHHLLQGTLQLRSVSSQDQLADIFTKPMPLGRFRDLISKLKLVSLHPT</sequence>
<dbReference type="PANTHER" id="PTHR11439">
    <property type="entry name" value="GAG-POL-RELATED RETROTRANSPOSON"/>
    <property type="match status" value="1"/>
</dbReference>
<dbReference type="Pfam" id="PF07727">
    <property type="entry name" value="RVT_2"/>
    <property type="match status" value="2"/>
</dbReference>
<dbReference type="InterPro" id="IPR013103">
    <property type="entry name" value="RVT_2"/>
</dbReference>
<dbReference type="SUPFAM" id="SSF56672">
    <property type="entry name" value="DNA/RNA polymerases"/>
    <property type="match status" value="1"/>
</dbReference>
<dbReference type="PROSITE" id="PS50994">
    <property type="entry name" value="INTEGRASE"/>
    <property type="match status" value="1"/>
</dbReference>
<dbReference type="GO" id="GO:0015074">
    <property type="term" value="P:DNA integration"/>
    <property type="evidence" value="ECO:0007669"/>
    <property type="project" value="InterPro"/>
</dbReference>
<dbReference type="GO" id="GO:0004190">
    <property type="term" value="F:aspartic-type endopeptidase activity"/>
    <property type="evidence" value="ECO:0007669"/>
    <property type="project" value="UniProtKB-KW"/>
</dbReference>
<feature type="compositionally biased region" description="Polar residues" evidence="2">
    <location>
        <begin position="1138"/>
        <end position="1149"/>
    </location>
</feature>
<dbReference type="EMBL" id="OIVN01000809">
    <property type="protein sequence ID" value="SPC85880.1"/>
    <property type="molecule type" value="Genomic_DNA"/>
</dbReference>
<dbReference type="CDD" id="cd09272">
    <property type="entry name" value="RNase_HI_RT_Ty1"/>
    <property type="match status" value="1"/>
</dbReference>
<dbReference type="InterPro" id="IPR057670">
    <property type="entry name" value="SH3_retrovirus"/>
</dbReference>
<keyword evidence="1" id="KW-0064">Aspartyl protease</keyword>
<evidence type="ECO:0000256" key="1">
    <source>
        <dbReference type="ARBA" id="ARBA00022750"/>
    </source>
</evidence>
<keyword evidence="1" id="KW-0378">Hydrolase</keyword>
<feature type="compositionally biased region" description="Polar residues" evidence="2">
    <location>
        <begin position="1118"/>
        <end position="1130"/>
    </location>
</feature>
<evidence type="ECO:0000256" key="2">
    <source>
        <dbReference type="SAM" id="MobiDB-lite"/>
    </source>
</evidence>
<dbReference type="InterPro" id="IPR025724">
    <property type="entry name" value="GAG-pre-integrase_dom"/>
</dbReference>
<dbReference type="SUPFAM" id="SSF53098">
    <property type="entry name" value="Ribonuclease H-like"/>
    <property type="match status" value="1"/>
</dbReference>
<dbReference type="Pfam" id="PF22936">
    <property type="entry name" value="Pol_BBD"/>
    <property type="match status" value="1"/>
</dbReference>
<gene>
    <name evidence="4" type="ORF">FSB_LOCUS13762</name>
</gene>
<evidence type="ECO:0000313" key="4">
    <source>
        <dbReference type="EMBL" id="SPC85880.1"/>
    </source>
</evidence>
<dbReference type="Gene3D" id="3.30.420.10">
    <property type="entry name" value="Ribonuclease H-like superfamily/Ribonuclease H"/>
    <property type="match status" value="1"/>
</dbReference>
<organism evidence="4">
    <name type="scientific">Fagus sylvatica</name>
    <name type="common">Beechnut</name>
    <dbReference type="NCBI Taxonomy" id="28930"/>
    <lineage>
        <taxon>Eukaryota</taxon>
        <taxon>Viridiplantae</taxon>
        <taxon>Streptophyta</taxon>
        <taxon>Embryophyta</taxon>
        <taxon>Tracheophyta</taxon>
        <taxon>Spermatophyta</taxon>
        <taxon>Magnoliopsida</taxon>
        <taxon>eudicotyledons</taxon>
        <taxon>Gunneridae</taxon>
        <taxon>Pentapetalae</taxon>
        <taxon>rosids</taxon>
        <taxon>fabids</taxon>
        <taxon>Fagales</taxon>
        <taxon>Fagaceae</taxon>
        <taxon>Fagus</taxon>
    </lineage>
</organism>
<feature type="domain" description="Integrase catalytic" evidence="3">
    <location>
        <begin position="826"/>
        <end position="1007"/>
    </location>
</feature>
<dbReference type="Pfam" id="PF25597">
    <property type="entry name" value="SH3_retrovirus"/>
    <property type="match status" value="1"/>
</dbReference>
<proteinExistence type="predicted"/>
<dbReference type="InterPro" id="IPR036397">
    <property type="entry name" value="RNaseH_sf"/>
</dbReference>
<dbReference type="PANTHER" id="PTHR11439:SF461">
    <property type="entry name" value="OS10G0432200 PROTEIN"/>
    <property type="match status" value="1"/>
</dbReference>
<reference evidence="4" key="1">
    <citation type="submission" date="2018-02" db="EMBL/GenBank/DDBJ databases">
        <authorList>
            <person name="Cohen D.B."/>
            <person name="Kent A.D."/>
        </authorList>
    </citation>
    <scope>NUCLEOTIDE SEQUENCE</scope>
</reference>
<dbReference type="GO" id="GO:0003676">
    <property type="term" value="F:nucleic acid binding"/>
    <property type="evidence" value="ECO:0007669"/>
    <property type="project" value="InterPro"/>
</dbReference>
<dbReference type="Pfam" id="PF13976">
    <property type="entry name" value="gag_pre-integrs"/>
    <property type="match status" value="1"/>
</dbReference>
<evidence type="ECO:0000259" key="3">
    <source>
        <dbReference type="PROSITE" id="PS50994"/>
    </source>
</evidence>
<name>A0A2N9FFR9_FAGSY</name>
<dbReference type="InterPro" id="IPR012337">
    <property type="entry name" value="RNaseH-like_sf"/>
</dbReference>
<dbReference type="InterPro" id="IPR001584">
    <property type="entry name" value="Integrase_cat-core"/>
</dbReference>
<keyword evidence="1" id="KW-0645">Protease</keyword>
<dbReference type="InterPro" id="IPR043502">
    <property type="entry name" value="DNA/RNA_pol_sf"/>
</dbReference>
<accession>A0A2N9FFR9</accession>
<feature type="region of interest" description="Disordered" evidence="2">
    <location>
        <begin position="582"/>
        <end position="618"/>
    </location>
</feature>
<feature type="region of interest" description="Disordered" evidence="2">
    <location>
        <begin position="1092"/>
        <end position="1154"/>
    </location>
</feature>
<protein>
    <recommendedName>
        <fullName evidence="3">Integrase catalytic domain-containing protein</fullName>
    </recommendedName>
</protein>